<dbReference type="PaxDb" id="67767-A0A0J7JY67"/>
<evidence type="ECO:0000313" key="5">
    <source>
        <dbReference type="Proteomes" id="UP000036403"/>
    </source>
</evidence>
<dbReference type="Proteomes" id="UP000036403">
    <property type="component" value="Unassembled WGS sequence"/>
</dbReference>
<comment type="caution">
    <text evidence="4">The sequence shown here is derived from an EMBL/GenBank/DDBJ whole genome shotgun (WGS) entry which is preliminary data.</text>
</comment>
<organism evidence="4 5">
    <name type="scientific">Lasius niger</name>
    <name type="common">Black garden ant</name>
    <dbReference type="NCBI Taxonomy" id="67767"/>
    <lineage>
        <taxon>Eukaryota</taxon>
        <taxon>Metazoa</taxon>
        <taxon>Ecdysozoa</taxon>
        <taxon>Arthropoda</taxon>
        <taxon>Hexapoda</taxon>
        <taxon>Insecta</taxon>
        <taxon>Pterygota</taxon>
        <taxon>Neoptera</taxon>
        <taxon>Endopterygota</taxon>
        <taxon>Hymenoptera</taxon>
        <taxon>Apocrita</taxon>
        <taxon>Aculeata</taxon>
        <taxon>Formicoidea</taxon>
        <taxon>Formicidae</taxon>
        <taxon>Formicinae</taxon>
        <taxon>Lasius</taxon>
        <taxon>Lasius</taxon>
    </lineage>
</organism>
<keyword evidence="2" id="KW-0722">Serine protease inhibitor</keyword>
<dbReference type="Gene3D" id="3.30.497.10">
    <property type="entry name" value="Antithrombin, subunit I, domain 2"/>
    <property type="match status" value="1"/>
</dbReference>
<reference evidence="4 5" key="1">
    <citation type="submission" date="2015-04" db="EMBL/GenBank/DDBJ databases">
        <title>Lasius niger genome sequencing.</title>
        <authorList>
            <person name="Konorov E.A."/>
            <person name="Nikitin M.A."/>
            <person name="Kirill M.V."/>
            <person name="Chang P."/>
        </authorList>
    </citation>
    <scope>NUCLEOTIDE SEQUENCE [LARGE SCALE GENOMIC DNA]</scope>
    <source>
        <tissue evidence="4">Whole</tissue>
    </source>
</reference>
<evidence type="ECO:0000313" key="4">
    <source>
        <dbReference type="EMBL" id="KMQ82826.1"/>
    </source>
</evidence>
<dbReference type="SUPFAM" id="SSF56574">
    <property type="entry name" value="Serpins"/>
    <property type="match status" value="1"/>
</dbReference>
<name>A0A0J7JY67_LASNI</name>
<dbReference type="InterPro" id="IPR042185">
    <property type="entry name" value="Serpin_sf_2"/>
</dbReference>
<dbReference type="GO" id="GO:0004867">
    <property type="term" value="F:serine-type endopeptidase inhibitor activity"/>
    <property type="evidence" value="ECO:0007669"/>
    <property type="project" value="UniProtKB-KW"/>
</dbReference>
<dbReference type="InterPro" id="IPR042178">
    <property type="entry name" value="Serpin_sf_1"/>
</dbReference>
<evidence type="ECO:0000256" key="2">
    <source>
        <dbReference type="ARBA" id="ARBA00022900"/>
    </source>
</evidence>
<dbReference type="Pfam" id="PF00079">
    <property type="entry name" value="Serpin"/>
    <property type="match status" value="1"/>
</dbReference>
<proteinExistence type="predicted"/>
<dbReference type="Gene3D" id="2.30.39.10">
    <property type="entry name" value="Alpha-1-antitrypsin, domain 1"/>
    <property type="match status" value="1"/>
</dbReference>
<evidence type="ECO:0000259" key="3">
    <source>
        <dbReference type="Pfam" id="PF00079"/>
    </source>
</evidence>
<keyword evidence="1" id="KW-0646">Protease inhibitor</keyword>
<gene>
    <name evidence="4" type="ORF">RF55_21738</name>
</gene>
<dbReference type="EMBL" id="LBMM01022812">
    <property type="protein sequence ID" value="KMQ82826.1"/>
    <property type="molecule type" value="Genomic_DNA"/>
</dbReference>
<dbReference type="InterPro" id="IPR036186">
    <property type="entry name" value="Serpin_sf"/>
</dbReference>
<sequence>MPDAIKLDNCFANKNQSMYLGNAMHRTHVKVTEEDTIAGAVTVIYTGQETSPSAKLVDVNHNYPFVWLIYDELRGNVLFVGALNKFAKLVP</sequence>
<dbReference type="AlphaFoldDB" id="A0A0J7JY67"/>
<dbReference type="InterPro" id="IPR023796">
    <property type="entry name" value="Serpin_dom"/>
</dbReference>
<feature type="domain" description="Serpin" evidence="3">
    <location>
        <begin position="14"/>
        <end position="84"/>
    </location>
</feature>
<protein>
    <submittedName>
        <fullName evidence="4">Serpin-like protein</fullName>
    </submittedName>
</protein>
<dbReference type="OrthoDB" id="6353344at2759"/>
<accession>A0A0J7JY67</accession>
<keyword evidence="5" id="KW-1185">Reference proteome</keyword>
<evidence type="ECO:0000256" key="1">
    <source>
        <dbReference type="ARBA" id="ARBA00022690"/>
    </source>
</evidence>